<accession>A0ABQ9GZX3</accession>
<feature type="region of interest" description="Disordered" evidence="1">
    <location>
        <begin position="975"/>
        <end position="996"/>
    </location>
</feature>
<comment type="caution">
    <text evidence="2">The sequence shown here is derived from an EMBL/GenBank/DDBJ whole genome shotgun (WGS) entry which is preliminary data.</text>
</comment>
<reference evidence="2 3" key="1">
    <citation type="submission" date="2023-02" db="EMBL/GenBank/DDBJ databases">
        <title>LHISI_Scaffold_Assembly.</title>
        <authorList>
            <person name="Stuart O.P."/>
            <person name="Cleave R."/>
            <person name="Magrath M.J.L."/>
            <person name="Mikheyev A.S."/>
        </authorList>
    </citation>
    <scope>NUCLEOTIDE SEQUENCE [LARGE SCALE GENOMIC DNA]</scope>
    <source>
        <strain evidence="2">Daus_M_001</strain>
        <tissue evidence="2">Leg muscle</tissue>
    </source>
</reference>
<name>A0ABQ9GZX3_9NEOP</name>
<sequence>MLREVDRIEVTASAWLPAETGNSKKMSYKKGYEKFASPMTCRLDSTVMCIFEPQMFVHWLLPNRVANATPLLAVWHSLLVSLQVCYWLRVVQSAALHKEVLRADVGELKRVWSSAGTEGRRKREISEKTRRPAASLGTIPTCENPGMTRPGIEPGSPRWEVSSLTAQPPWSVPPPPLPARVGIRVHAGVVCLYPAKIRLGQSPDRQPRHVTLGRGERSHMARCAPACPTQGLNSRAEDKPGAGQTNLFPEPSPITLRLSPSPTGRRRSGALQQGVNMLMRRSASLEAGSESSRGYSAGCVASKGQRLPQDELRLEQHNTFAPPSCLLALVTYADVQLLEICEIPRLSGTLFVSLTRARSWQERNVLGGKMFSAGGNNSEAERGKRLAKQCQEVKFRDRGLWEKGLCHVAQGRGEDVLRIISGSSSFLDLVSRILLRPTEGYLFFFSRGPPVSPAAYLQKNRHDGNTARLARRSDDALGVRVSVARMLPRFLTLGAGVRLTLKPIQTQKAFRRTFLYPVRVGIRLNVVSRSCRSTTRLLNKSVLPRAHGGRPSPQETAPPVAVRRIKNLPPRGSRRAFYHALPLRRDGLSPALLYLDSSGRAKTRPGDTTRGHSWTGAAARETPTTLPFRRYFDARPRTCADLPRRIHGKYGGRLAEKLPIIHPTFARSAKKNPLQPFQRRSSGQVKQEGREVEQKHGLWRDEGGGGTGMKERVSHRRYSTVERLCEFRTKRIDWSVEGEKGEGGGGALWVPTPLDLPRTFTQEDNLSTYCTHALRDHAVGVNFISARTQRRTPACPCRSLLYVGLDEKVTTVDGYRSCRPCLLLVSCVVSGSGHASGLRGSGTPPTQHEDTWQPPATYGGSPVELFQPMSSRAELFESGDKLKLDSKPSDASWKIPYMDGKITLRRVHIFSIVSTAKWEDGRKKQSYNDIIYSRKLSCCRRSVWIAHRPIVIEDHGSRPLTSKCRGFLDDFAEDGRENESASHPNPADGESPLNTLADSRKPFTRELVCASGVAPGSPSPRFTLFDCSDETDVEHMYTEVSFATGSHLIRHALDDCANSRLARKQVANPILPGVQEH</sequence>
<evidence type="ECO:0000313" key="3">
    <source>
        <dbReference type="Proteomes" id="UP001159363"/>
    </source>
</evidence>
<feature type="region of interest" description="Disordered" evidence="1">
    <location>
        <begin position="670"/>
        <end position="713"/>
    </location>
</feature>
<feature type="compositionally biased region" description="Basic and acidic residues" evidence="1">
    <location>
        <begin position="687"/>
        <end position="703"/>
    </location>
</feature>
<evidence type="ECO:0000313" key="2">
    <source>
        <dbReference type="EMBL" id="KAJ8877590.1"/>
    </source>
</evidence>
<keyword evidence="3" id="KW-1185">Reference proteome</keyword>
<organism evidence="2 3">
    <name type="scientific">Dryococelus australis</name>
    <dbReference type="NCBI Taxonomy" id="614101"/>
    <lineage>
        <taxon>Eukaryota</taxon>
        <taxon>Metazoa</taxon>
        <taxon>Ecdysozoa</taxon>
        <taxon>Arthropoda</taxon>
        <taxon>Hexapoda</taxon>
        <taxon>Insecta</taxon>
        <taxon>Pterygota</taxon>
        <taxon>Neoptera</taxon>
        <taxon>Polyneoptera</taxon>
        <taxon>Phasmatodea</taxon>
        <taxon>Verophasmatodea</taxon>
        <taxon>Anareolatae</taxon>
        <taxon>Phasmatidae</taxon>
        <taxon>Eurycanthinae</taxon>
        <taxon>Dryococelus</taxon>
    </lineage>
</organism>
<dbReference type="EMBL" id="JARBHB010000008">
    <property type="protein sequence ID" value="KAJ8877590.1"/>
    <property type="molecule type" value="Genomic_DNA"/>
</dbReference>
<evidence type="ECO:0000256" key="1">
    <source>
        <dbReference type="SAM" id="MobiDB-lite"/>
    </source>
</evidence>
<feature type="region of interest" description="Disordered" evidence="1">
    <location>
        <begin position="227"/>
        <end position="273"/>
    </location>
</feature>
<feature type="compositionally biased region" description="Basic and acidic residues" evidence="1">
    <location>
        <begin position="118"/>
        <end position="130"/>
    </location>
</feature>
<feature type="region of interest" description="Disordered" evidence="1">
    <location>
        <begin position="116"/>
        <end position="172"/>
    </location>
</feature>
<gene>
    <name evidence="2" type="ORF">PR048_022045</name>
</gene>
<dbReference type="Proteomes" id="UP001159363">
    <property type="component" value="Chromosome 7"/>
</dbReference>
<proteinExistence type="predicted"/>
<protein>
    <submittedName>
        <fullName evidence="2">Uncharacterized protein</fullName>
    </submittedName>
</protein>